<evidence type="ECO:0000256" key="5">
    <source>
        <dbReference type="ARBA" id="ARBA00029594"/>
    </source>
</evidence>
<keyword evidence="4" id="KW-0964">Secreted</keyword>
<evidence type="ECO:0000256" key="1">
    <source>
        <dbReference type="ARBA" id="ARBA00003145"/>
    </source>
</evidence>
<dbReference type="SUPFAM" id="SSF56024">
    <property type="entry name" value="Phospholipase D/nuclease"/>
    <property type="match status" value="1"/>
</dbReference>
<comment type="caution">
    <text evidence="8">The sequence shown here is derived from an EMBL/GenBank/DDBJ whole genome shotgun (WGS) entry which is preliminary data.</text>
</comment>
<evidence type="ECO:0000256" key="4">
    <source>
        <dbReference type="ARBA" id="ARBA00022525"/>
    </source>
</evidence>
<feature type="domain" description="PLD phosphodiesterase" evidence="7">
    <location>
        <begin position="343"/>
        <end position="374"/>
    </location>
</feature>
<dbReference type="EMBL" id="BPQP01000099">
    <property type="protein sequence ID" value="GJD97655.1"/>
    <property type="molecule type" value="Genomic_DNA"/>
</dbReference>
<proteinExistence type="predicted"/>
<reference evidence="8" key="1">
    <citation type="journal article" date="2021" name="Front. Microbiol.">
        <title>Comprehensive Comparative Genomics and Phenotyping of Methylobacterium Species.</title>
        <authorList>
            <person name="Alessa O."/>
            <person name="Ogura Y."/>
            <person name="Fujitani Y."/>
            <person name="Takami H."/>
            <person name="Hayashi T."/>
            <person name="Sahin N."/>
            <person name="Tani A."/>
        </authorList>
    </citation>
    <scope>NUCLEOTIDE SEQUENCE</scope>
    <source>
        <strain evidence="8">DSM 19015</strain>
    </source>
</reference>
<evidence type="ECO:0000256" key="2">
    <source>
        <dbReference type="ARBA" id="ARBA00004613"/>
    </source>
</evidence>
<gene>
    <name evidence="8" type="ORF">OCOJLMKI_4888</name>
</gene>
<comment type="function">
    <text evidence="1">Could be a virulence factor.</text>
</comment>
<organism evidence="8 9">
    <name type="scientific">Methylobacterium iners</name>
    <dbReference type="NCBI Taxonomy" id="418707"/>
    <lineage>
        <taxon>Bacteria</taxon>
        <taxon>Pseudomonadati</taxon>
        <taxon>Pseudomonadota</taxon>
        <taxon>Alphaproteobacteria</taxon>
        <taxon>Hyphomicrobiales</taxon>
        <taxon>Methylobacteriaceae</taxon>
        <taxon>Methylobacterium</taxon>
    </lineage>
</organism>
<dbReference type="RefSeq" id="WP_238246711.1">
    <property type="nucleotide sequence ID" value="NZ_BPQP01000099.1"/>
</dbReference>
<dbReference type="PROSITE" id="PS50035">
    <property type="entry name" value="PLD"/>
    <property type="match status" value="1"/>
</dbReference>
<comment type="subcellular location">
    <subcellularLocation>
        <location evidence="2">Secreted</location>
    </subcellularLocation>
</comment>
<feature type="region of interest" description="Disordered" evidence="6">
    <location>
        <begin position="209"/>
        <end position="237"/>
    </location>
</feature>
<evidence type="ECO:0000313" key="9">
    <source>
        <dbReference type="Proteomes" id="UP001055125"/>
    </source>
</evidence>
<name>A0ABQ4S3E1_9HYPH</name>
<evidence type="ECO:0000256" key="3">
    <source>
        <dbReference type="ARBA" id="ARBA00018392"/>
    </source>
</evidence>
<feature type="compositionally biased region" description="Polar residues" evidence="6">
    <location>
        <begin position="217"/>
        <end position="228"/>
    </location>
</feature>
<dbReference type="InterPro" id="IPR001736">
    <property type="entry name" value="PLipase_D/transphosphatidylase"/>
</dbReference>
<evidence type="ECO:0000259" key="7">
    <source>
        <dbReference type="PROSITE" id="PS50035"/>
    </source>
</evidence>
<protein>
    <recommendedName>
        <fullName evidence="3">Phospholipase D</fullName>
    </recommendedName>
    <alternativeName>
        <fullName evidence="5">Choline phosphatase</fullName>
    </alternativeName>
</protein>
<evidence type="ECO:0000313" key="8">
    <source>
        <dbReference type="EMBL" id="GJD97655.1"/>
    </source>
</evidence>
<dbReference type="InterPro" id="IPR025202">
    <property type="entry name" value="PLD-like_dom"/>
</dbReference>
<dbReference type="Pfam" id="PF13091">
    <property type="entry name" value="PLDc_2"/>
    <property type="match status" value="1"/>
</dbReference>
<dbReference type="Gene3D" id="3.30.870.10">
    <property type="entry name" value="Endonuclease Chain A"/>
    <property type="match status" value="1"/>
</dbReference>
<dbReference type="Proteomes" id="UP001055125">
    <property type="component" value="Unassembled WGS sequence"/>
</dbReference>
<accession>A0ABQ4S3E1</accession>
<reference evidence="8" key="2">
    <citation type="submission" date="2021-08" db="EMBL/GenBank/DDBJ databases">
        <authorList>
            <person name="Tani A."/>
            <person name="Ola A."/>
            <person name="Ogura Y."/>
            <person name="Katsura K."/>
            <person name="Hayashi T."/>
        </authorList>
    </citation>
    <scope>NUCLEOTIDE SEQUENCE</scope>
    <source>
        <strain evidence="8">DSM 19015</strain>
    </source>
</reference>
<evidence type="ECO:0000256" key="6">
    <source>
        <dbReference type="SAM" id="MobiDB-lite"/>
    </source>
</evidence>
<sequence length="591" mass="64414">MSSVRVAVPLFRGKRRFHLEKGRRWSVAEHIVLASLVERPSSADDLAREGRMHRRLALEMLIRLMRAGWVELRPDGSGTVFQASPAGVVAAARAELPVIARPLSRWMNFVVDRITGSIFKPREMPFLHRNAVQERAEREAIVWLEPRKIEAQFEIQDLVSHLFQEDETFVALDPAGDRLMERFGLVLVRGGSVEGLPERAPTALTEAIRQAAASHRPSGNSRVPTSEPRQAAVPGPALLPARPLAMAADDLIIGADENEQGLRSLLADARQRVILHSTFVSAAAFARLKPDLIAAAHRGARVDLLWGESDDPRSSGRSRAAVAQLRGDLARTGEDELIRLHPSSTRSHAKFVIADRHGKAPIALLGSCNWLSSAMKLIEASVRLRDAAIVADLLFQAAELSCGRDGHWTELTSELAAYAAQLARTARTEVKPGQPFARLVLGPAHKAFVLQAKAQAEARIFVTSHRLSIAARQAVLIPLGRSEATQATKEKHVPAHLAYGHEPEAKEPDRAAIIAGLDMTGLDLQPQVAPSLHAKVLGWDADDVVISSQNWLSADPSDTDVRREFGIHLHSPGVAELVSAKLLACFSPVQA</sequence>
<keyword evidence="9" id="KW-1185">Reference proteome</keyword>